<accession>A0ABY8KZ87</accession>
<gene>
    <name evidence="2" type="ORF">P8625_09590</name>
</gene>
<dbReference type="RefSeq" id="WP_279650246.1">
    <property type="nucleotide sequence ID" value="NZ_CP122539.1"/>
</dbReference>
<keyword evidence="3" id="KW-1185">Reference proteome</keyword>
<reference evidence="2 3" key="1">
    <citation type="submission" date="2023-04" db="EMBL/GenBank/DDBJ databases">
        <title>Tenacibaculum tangerinum sp. nov., isolated from sea tidal flat of South Korea.</title>
        <authorList>
            <person name="Lee S.H."/>
            <person name="Kim J.-J."/>
        </authorList>
    </citation>
    <scope>NUCLEOTIDE SEQUENCE [LARGE SCALE GENOMIC DNA]</scope>
    <source>
        <strain evidence="2 3">GRR-S3-23</strain>
    </source>
</reference>
<keyword evidence="1" id="KW-1133">Transmembrane helix</keyword>
<keyword evidence="1" id="KW-0472">Membrane</keyword>
<dbReference type="EMBL" id="CP122539">
    <property type="protein sequence ID" value="WGH74365.1"/>
    <property type="molecule type" value="Genomic_DNA"/>
</dbReference>
<proteinExistence type="predicted"/>
<protein>
    <submittedName>
        <fullName evidence="2">Uncharacterized protein</fullName>
    </submittedName>
</protein>
<feature type="transmembrane region" description="Helical" evidence="1">
    <location>
        <begin position="57"/>
        <end position="77"/>
    </location>
</feature>
<evidence type="ECO:0000256" key="1">
    <source>
        <dbReference type="SAM" id="Phobius"/>
    </source>
</evidence>
<sequence>MDGGIVDNQGASVFVSEANNESGDTRNNHSLYFLCDVSSPHSGEGFKFASDTLFSYYASYISSAFSLLFVLMITVFFGIQKMWVWYTISVVVLTFLTFVQFLFFLLSRLMQKETGVDQKLYLPPRRVGFYILNRAKSLIRMASVVFLKNDRRQHANAIYSAFPNKVITSTVYQLRCKDTSGKPTNRPEREKHWKDIVKYTGNIGNSIIKNSNKSASFGTTLWFTKKDKADDMLHSVIACGEYTTCYNLIAYIVSQYGEKATDIPLFNTLLSFWEKFQTNPHFLIEERLENLKTLNE</sequence>
<organism evidence="2 3">
    <name type="scientific">Tenacibaculum tangerinum</name>
    <dbReference type="NCBI Taxonomy" id="3038772"/>
    <lineage>
        <taxon>Bacteria</taxon>
        <taxon>Pseudomonadati</taxon>
        <taxon>Bacteroidota</taxon>
        <taxon>Flavobacteriia</taxon>
        <taxon>Flavobacteriales</taxon>
        <taxon>Flavobacteriaceae</taxon>
        <taxon>Tenacibaculum</taxon>
    </lineage>
</organism>
<keyword evidence="1" id="KW-0812">Transmembrane</keyword>
<feature type="transmembrane region" description="Helical" evidence="1">
    <location>
        <begin position="83"/>
        <end position="106"/>
    </location>
</feature>
<dbReference type="Proteomes" id="UP001232001">
    <property type="component" value="Chromosome"/>
</dbReference>
<evidence type="ECO:0000313" key="2">
    <source>
        <dbReference type="EMBL" id="WGH74365.1"/>
    </source>
</evidence>
<evidence type="ECO:0000313" key="3">
    <source>
        <dbReference type="Proteomes" id="UP001232001"/>
    </source>
</evidence>
<name>A0ABY8KZ87_9FLAO</name>